<gene>
    <name evidence="6" type="ORF">FDG2_4453</name>
</gene>
<dbReference type="PANTHER" id="PTHR39515:SF2">
    <property type="entry name" value="HTH-TYPE TRANSCRIPTIONAL REGULATOR RV0880"/>
    <property type="match status" value="1"/>
</dbReference>
<dbReference type="AlphaFoldDB" id="A0A1C3P5T8"/>
<keyword evidence="3" id="KW-0804">Transcription</keyword>
<dbReference type="PROSITE" id="PS01117">
    <property type="entry name" value="HTH_MARR_1"/>
    <property type="match status" value="1"/>
</dbReference>
<dbReference type="GO" id="GO:0003700">
    <property type="term" value="F:DNA-binding transcription factor activity"/>
    <property type="evidence" value="ECO:0007669"/>
    <property type="project" value="InterPro"/>
</dbReference>
<dbReference type="PROSITE" id="PS50995">
    <property type="entry name" value="HTH_MARR_2"/>
    <property type="match status" value="1"/>
</dbReference>
<evidence type="ECO:0000256" key="1">
    <source>
        <dbReference type="ARBA" id="ARBA00023015"/>
    </source>
</evidence>
<evidence type="ECO:0000256" key="4">
    <source>
        <dbReference type="SAM" id="MobiDB-lite"/>
    </source>
</evidence>
<dbReference type="Gene3D" id="1.10.10.10">
    <property type="entry name" value="Winged helix-like DNA-binding domain superfamily/Winged helix DNA-binding domain"/>
    <property type="match status" value="1"/>
</dbReference>
<dbReference type="SUPFAM" id="SSF46785">
    <property type="entry name" value="Winged helix' DNA-binding domain"/>
    <property type="match status" value="1"/>
</dbReference>
<protein>
    <submittedName>
        <fullName evidence="6">Regulatory protein MarR</fullName>
    </submittedName>
</protein>
<dbReference type="Proteomes" id="UP000199013">
    <property type="component" value="Unassembled WGS sequence"/>
</dbReference>
<evidence type="ECO:0000313" key="6">
    <source>
        <dbReference type="EMBL" id="SBW25197.1"/>
    </source>
</evidence>
<dbReference type="InterPro" id="IPR023187">
    <property type="entry name" value="Tscrpt_reg_MarR-type_CS"/>
</dbReference>
<dbReference type="EMBL" id="FLUV01001868">
    <property type="protein sequence ID" value="SBW25197.1"/>
    <property type="molecule type" value="Genomic_DNA"/>
</dbReference>
<feature type="region of interest" description="Disordered" evidence="4">
    <location>
        <begin position="1"/>
        <end position="38"/>
    </location>
</feature>
<dbReference type="InterPro" id="IPR052526">
    <property type="entry name" value="HTH-type_Bedaq_tolerance"/>
</dbReference>
<evidence type="ECO:0000259" key="5">
    <source>
        <dbReference type="PROSITE" id="PS50995"/>
    </source>
</evidence>
<reference evidence="7" key="1">
    <citation type="submission" date="2016-02" db="EMBL/GenBank/DDBJ databases">
        <authorList>
            <person name="Wibberg D."/>
        </authorList>
    </citation>
    <scope>NUCLEOTIDE SEQUENCE [LARGE SCALE GENOMIC DNA]</scope>
</reference>
<evidence type="ECO:0000313" key="7">
    <source>
        <dbReference type="Proteomes" id="UP000199013"/>
    </source>
</evidence>
<keyword evidence="1" id="KW-0805">Transcription regulation</keyword>
<accession>A0A1C3P5T8</accession>
<evidence type="ECO:0000256" key="3">
    <source>
        <dbReference type="ARBA" id="ARBA00023163"/>
    </source>
</evidence>
<proteinExistence type="predicted"/>
<evidence type="ECO:0000256" key="2">
    <source>
        <dbReference type="ARBA" id="ARBA00023125"/>
    </source>
</evidence>
<dbReference type="Pfam" id="PF01047">
    <property type="entry name" value="MarR"/>
    <property type="match status" value="1"/>
</dbReference>
<keyword evidence="2" id="KW-0238">DNA-binding</keyword>
<sequence>MTVPVQSPSSPPSSGRRWPPAADGDSSPHENDEDGRIDPAFVTALRTSITRLARSQRAERQRDPQALPVSLISALSTLQQLGPLTPTQLARLEGVRKPSMTRALATLVERGLVVREHDEYDGRQFIVRISAEGLVAVAHSRRIVDAWYFRRLRQLDQQDLADLMRAGGALARLANETV</sequence>
<keyword evidence="7" id="KW-1185">Reference proteome</keyword>
<name>A0A1C3P5T8_9ACTN</name>
<dbReference type="InterPro" id="IPR000835">
    <property type="entry name" value="HTH_MarR-typ"/>
</dbReference>
<feature type="compositionally biased region" description="Basic and acidic residues" evidence="4">
    <location>
        <begin position="26"/>
        <end position="37"/>
    </location>
</feature>
<organism evidence="6 7">
    <name type="scientific">Candidatus Protofrankia californiensis</name>
    <dbReference type="NCBI Taxonomy" id="1839754"/>
    <lineage>
        <taxon>Bacteria</taxon>
        <taxon>Bacillati</taxon>
        <taxon>Actinomycetota</taxon>
        <taxon>Actinomycetes</taxon>
        <taxon>Frankiales</taxon>
        <taxon>Frankiaceae</taxon>
        <taxon>Protofrankia</taxon>
    </lineage>
</organism>
<dbReference type="GO" id="GO:0003677">
    <property type="term" value="F:DNA binding"/>
    <property type="evidence" value="ECO:0007669"/>
    <property type="project" value="UniProtKB-KW"/>
</dbReference>
<dbReference type="SMART" id="SM00347">
    <property type="entry name" value="HTH_MARR"/>
    <property type="match status" value="1"/>
</dbReference>
<dbReference type="InterPro" id="IPR036388">
    <property type="entry name" value="WH-like_DNA-bd_sf"/>
</dbReference>
<dbReference type="PANTHER" id="PTHR39515">
    <property type="entry name" value="CONSERVED PROTEIN"/>
    <property type="match status" value="1"/>
</dbReference>
<dbReference type="RefSeq" id="WP_131770667.1">
    <property type="nucleotide sequence ID" value="NZ_CAAAFT010000347.1"/>
</dbReference>
<dbReference type="InterPro" id="IPR036390">
    <property type="entry name" value="WH_DNA-bd_sf"/>
</dbReference>
<feature type="domain" description="HTH marR-type" evidence="5">
    <location>
        <begin position="42"/>
        <end position="172"/>
    </location>
</feature>